<dbReference type="EMBL" id="MIZA01000021">
    <property type="protein sequence ID" value="OIR17955.1"/>
    <property type="molecule type" value="Genomic_DNA"/>
</dbReference>
<dbReference type="InterPro" id="IPR052513">
    <property type="entry name" value="Thioester_dehydratase-like"/>
</dbReference>
<dbReference type="InterPro" id="IPR002878">
    <property type="entry name" value="ChsH2_C"/>
</dbReference>
<comment type="caution">
    <text evidence="2">The sequence shown here is derived from an EMBL/GenBank/DDBJ whole genome shotgun (WGS) entry which is preliminary data.</text>
</comment>
<evidence type="ECO:0000313" key="2">
    <source>
        <dbReference type="EMBL" id="OIR17955.1"/>
    </source>
</evidence>
<dbReference type="PANTHER" id="PTHR34075">
    <property type="entry name" value="BLR3430 PROTEIN"/>
    <property type="match status" value="1"/>
</dbReference>
<protein>
    <recommendedName>
        <fullName evidence="1">ChsH2 C-terminal OB-fold domain-containing protein</fullName>
    </recommendedName>
</protein>
<dbReference type="Pfam" id="PF01796">
    <property type="entry name" value="OB_ChsH2_C"/>
    <property type="match status" value="1"/>
</dbReference>
<dbReference type="PANTHER" id="PTHR34075:SF5">
    <property type="entry name" value="BLR3430 PROTEIN"/>
    <property type="match status" value="1"/>
</dbReference>
<dbReference type="Proteomes" id="UP000183080">
    <property type="component" value="Unassembled WGS sequence"/>
</dbReference>
<reference evidence="2 3" key="1">
    <citation type="submission" date="2016-08" db="EMBL/GenBank/DDBJ databases">
        <title>New Insights into Marine Group III Euryarchaeota, from dark to light.</title>
        <authorList>
            <person name="Haro-Moreno J.M."/>
            <person name="Rodriguez-Valera F."/>
            <person name="Lopez-Garcia P."/>
            <person name="Moreira D."/>
            <person name="Martin-Cuadrado A.B."/>
        </authorList>
    </citation>
    <scope>NUCLEOTIDE SEQUENCE [LARGE SCALE GENOMIC DNA]</scope>
    <source>
        <strain evidence="2">CG-Epi1</strain>
    </source>
</reference>
<sequence length="150" mass="17109">MSVPRFWRELDTRYNLIGSYCKITDTYHYPRRSFNPEAGRESIGSMEDYQFKGTGTVVTPTVVHQAQTGYEMFGPYCMAIIELDEGPRITSQIVDCRPDTVKSGMRVKSVFRKLGEDSESGILHYGTKFILFGNDSDDELDEDNIDNVEL</sequence>
<accession>A0A1J5TCX0</accession>
<evidence type="ECO:0000313" key="3">
    <source>
        <dbReference type="Proteomes" id="UP000183080"/>
    </source>
</evidence>
<proteinExistence type="predicted"/>
<name>A0A1J5TCX0_9ARCH</name>
<dbReference type="STRING" id="1888995.BD935_02005"/>
<organism evidence="2 3">
    <name type="scientific">Marine Group III euryarchaeote CG-Epi1</name>
    <dbReference type="NCBI Taxonomy" id="1888995"/>
    <lineage>
        <taxon>Archaea</taxon>
        <taxon>Methanobacteriati</taxon>
        <taxon>Thermoplasmatota</taxon>
        <taxon>Thermoplasmata</taxon>
        <taxon>Candidatus Thermoprofundales</taxon>
    </lineage>
</organism>
<dbReference type="SUPFAM" id="SSF50249">
    <property type="entry name" value="Nucleic acid-binding proteins"/>
    <property type="match status" value="1"/>
</dbReference>
<dbReference type="AlphaFoldDB" id="A0A1J5TCX0"/>
<gene>
    <name evidence="2" type="ORF">BD935_02005</name>
</gene>
<feature type="domain" description="ChsH2 C-terminal OB-fold" evidence="1">
    <location>
        <begin position="50"/>
        <end position="112"/>
    </location>
</feature>
<evidence type="ECO:0000259" key="1">
    <source>
        <dbReference type="Pfam" id="PF01796"/>
    </source>
</evidence>
<dbReference type="InterPro" id="IPR012340">
    <property type="entry name" value="NA-bd_OB-fold"/>
</dbReference>